<name>A0A395LN44_9SPHN</name>
<dbReference type="PANTHER" id="PTHR24320:SF272">
    <property type="entry name" value="NAD(P)-BINDING ROSSMANN-FOLD SUPERFAMILY PROTEIN"/>
    <property type="match status" value="1"/>
</dbReference>
<sequence>MPDQRPTHSGFGRTSEPQDVLEGIDLAGKVAIVTGGYSGLGVETVRGLAGAGAKMIVPARNHAKAVGNLADVQGDVSIMEMDLADLASVRKFAADFAAQHDRLDLLINNAGIMACPLTRVGPEWEQQFGVNHLGHFALATALMPLLEKTAKQPGSDVRLVALSSTGHKLSDIRWDDPHWTDGEYDKWKAYGQAKTANALFAVGMNKRLAEHGGRAFSVHPGGIMTPLQRHLDKEEMVAMGWMNEDGEPSERAAKMFKSVTQGASTTLWAATSPALKNRGGEYCEDCDIAALADADEPSRFDKVQPYAVDEDSAERLWAMSEEMVAEV</sequence>
<reference evidence="4 5" key="1">
    <citation type="submission" date="2018-07" db="EMBL/GenBank/DDBJ databases">
        <title>Erythrobacter nanhaiensis sp. nov., a novel member of the genus Erythrobacter isolated from the South China Sea.</title>
        <authorList>
            <person name="Chen X."/>
            <person name="Liu J."/>
        </authorList>
    </citation>
    <scope>NUCLEOTIDE SEQUENCE [LARGE SCALE GENOMIC DNA]</scope>
    <source>
        <strain evidence="4 5">S-5</strain>
    </source>
</reference>
<dbReference type="SUPFAM" id="SSF51735">
    <property type="entry name" value="NAD(P)-binding Rossmann-fold domains"/>
    <property type="match status" value="1"/>
</dbReference>
<dbReference type="Proteomes" id="UP000254101">
    <property type="component" value="Unassembled WGS sequence"/>
</dbReference>
<evidence type="ECO:0000256" key="1">
    <source>
        <dbReference type="ARBA" id="ARBA00006484"/>
    </source>
</evidence>
<evidence type="ECO:0000313" key="4">
    <source>
        <dbReference type="EMBL" id="RDS76924.1"/>
    </source>
</evidence>
<protein>
    <recommendedName>
        <fullName evidence="3">Probable oxidoreductase</fullName>
    </recommendedName>
</protein>
<organism evidence="4 5">
    <name type="scientific">Alteriqipengyuania lutimaris</name>
    <dbReference type="NCBI Taxonomy" id="1538146"/>
    <lineage>
        <taxon>Bacteria</taxon>
        <taxon>Pseudomonadati</taxon>
        <taxon>Pseudomonadota</taxon>
        <taxon>Alphaproteobacteria</taxon>
        <taxon>Sphingomonadales</taxon>
        <taxon>Erythrobacteraceae</taxon>
        <taxon>Alteriqipengyuania</taxon>
    </lineage>
</organism>
<dbReference type="InterPro" id="IPR002347">
    <property type="entry name" value="SDR_fam"/>
</dbReference>
<evidence type="ECO:0000256" key="2">
    <source>
        <dbReference type="ARBA" id="ARBA00023002"/>
    </source>
</evidence>
<dbReference type="RefSeq" id="WP_115491147.1">
    <property type="nucleotide sequence ID" value="NZ_JACHWW010000001.1"/>
</dbReference>
<evidence type="ECO:0000256" key="3">
    <source>
        <dbReference type="ARBA" id="ARBA00071493"/>
    </source>
</evidence>
<dbReference type="Gene3D" id="3.40.50.720">
    <property type="entry name" value="NAD(P)-binding Rossmann-like Domain"/>
    <property type="match status" value="1"/>
</dbReference>
<dbReference type="FunFam" id="3.40.50.720:FF:000594">
    <property type="entry name" value="Short-chain oxidoreductase"/>
    <property type="match status" value="1"/>
</dbReference>
<dbReference type="OrthoDB" id="109589at2"/>
<dbReference type="AlphaFoldDB" id="A0A395LN44"/>
<dbReference type="EMBL" id="QRBB01000001">
    <property type="protein sequence ID" value="RDS76924.1"/>
    <property type="molecule type" value="Genomic_DNA"/>
</dbReference>
<dbReference type="Pfam" id="PF00106">
    <property type="entry name" value="adh_short"/>
    <property type="match status" value="1"/>
</dbReference>
<comment type="caution">
    <text evidence="4">The sequence shown here is derived from an EMBL/GenBank/DDBJ whole genome shotgun (WGS) entry which is preliminary data.</text>
</comment>
<accession>A0A395LN44</accession>
<dbReference type="NCBIfam" id="NF004845">
    <property type="entry name" value="PRK06196.1"/>
    <property type="match status" value="1"/>
</dbReference>
<keyword evidence="2" id="KW-0560">Oxidoreductase</keyword>
<dbReference type="PANTHER" id="PTHR24320">
    <property type="entry name" value="RETINOL DEHYDROGENASE"/>
    <property type="match status" value="1"/>
</dbReference>
<dbReference type="InterPro" id="IPR036291">
    <property type="entry name" value="NAD(P)-bd_dom_sf"/>
</dbReference>
<proteinExistence type="inferred from homology"/>
<comment type="similarity">
    <text evidence="1">Belongs to the short-chain dehydrogenases/reductases (SDR) family.</text>
</comment>
<dbReference type="PRINTS" id="PR00081">
    <property type="entry name" value="GDHRDH"/>
</dbReference>
<dbReference type="GO" id="GO:0016491">
    <property type="term" value="F:oxidoreductase activity"/>
    <property type="evidence" value="ECO:0007669"/>
    <property type="project" value="UniProtKB-KW"/>
</dbReference>
<evidence type="ECO:0000313" key="5">
    <source>
        <dbReference type="Proteomes" id="UP000254101"/>
    </source>
</evidence>
<gene>
    <name evidence="4" type="ORF">DL238_04420</name>
</gene>
<keyword evidence="5" id="KW-1185">Reference proteome</keyword>